<organism evidence="1 2">
    <name type="scientific">Citrobacter freundii</name>
    <dbReference type="NCBI Taxonomy" id="546"/>
    <lineage>
        <taxon>Bacteria</taxon>
        <taxon>Pseudomonadati</taxon>
        <taxon>Pseudomonadota</taxon>
        <taxon>Gammaproteobacteria</taxon>
        <taxon>Enterobacterales</taxon>
        <taxon>Enterobacteriaceae</taxon>
        <taxon>Citrobacter</taxon>
        <taxon>Citrobacter freundii complex</taxon>
    </lineage>
</organism>
<proteinExistence type="predicted"/>
<dbReference type="Proteomes" id="UP000019194">
    <property type="component" value="Unassembled WGS sequence"/>
</dbReference>
<accession>A0A7G2IHV0</accession>
<evidence type="ECO:0000313" key="2">
    <source>
        <dbReference type="Proteomes" id="UP000019194"/>
    </source>
</evidence>
<sequence>MGVTEKGKSVNRQTLLQVDSVKTPLSVAGALPRTTIGNVTLS</sequence>
<protein>
    <submittedName>
        <fullName evidence="1">Uncharacterized protein</fullName>
    </submittedName>
</protein>
<reference evidence="1 2" key="1">
    <citation type="submission" date="2013-10" db="EMBL/GenBank/DDBJ databases">
        <title>Antibiotic resistance diversity of beta-lactamase producers in the General Hospital Vienna.</title>
        <authorList>
            <person name="Barisic I."/>
            <person name="Mitteregger D."/>
            <person name="Hirschl A.M."/>
            <person name="Noehammer C."/>
            <person name="Wiesinger-Mayr H."/>
        </authorList>
    </citation>
    <scope>NUCLEOTIDE SEQUENCE [LARGE SCALE GENOMIC DNA]</scope>
    <source>
        <strain evidence="1 2">ISC11</strain>
    </source>
</reference>
<dbReference type="AlphaFoldDB" id="A0A7G2IHV0"/>
<evidence type="ECO:0000313" key="1">
    <source>
        <dbReference type="EMBL" id="CDL36082.1"/>
    </source>
</evidence>
<comment type="caution">
    <text evidence="1">The sequence shown here is derived from an EMBL/GenBank/DDBJ whole genome shotgun (WGS) entry which is preliminary data.</text>
</comment>
<name>A0A7G2IHV0_CITFR</name>
<dbReference type="EMBL" id="CBWP010000004">
    <property type="protein sequence ID" value="CDL36082.1"/>
    <property type="molecule type" value="Genomic_DNA"/>
</dbReference>